<feature type="domain" description="Leucine-binding protein" evidence="5">
    <location>
        <begin position="34"/>
        <end position="371"/>
    </location>
</feature>
<evidence type="ECO:0000313" key="6">
    <source>
        <dbReference type="EMBL" id="GGC77379.1"/>
    </source>
</evidence>
<evidence type="ECO:0000256" key="2">
    <source>
        <dbReference type="ARBA" id="ARBA00022729"/>
    </source>
</evidence>
<dbReference type="PANTHER" id="PTHR30483:SF6">
    <property type="entry name" value="PERIPLASMIC BINDING PROTEIN OF ABC TRANSPORTER FOR NATURAL AMINO ACIDS"/>
    <property type="match status" value="1"/>
</dbReference>
<feature type="chain" id="PRO_5037963710" evidence="4">
    <location>
        <begin position="30"/>
        <end position="409"/>
    </location>
</feature>
<keyword evidence="3" id="KW-0029">Amino-acid transport</keyword>
<dbReference type="SUPFAM" id="SSF53822">
    <property type="entry name" value="Periplasmic binding protein-like I"/>
    <property type="match status" value="1"/>
</dbReference>
<keyword evidence="7" id="KW-1185">Reference proteome</keyword>
<dbReference type="Proteomes" id="UP000637002">
    <property type="component" value="Unassembled WGS sequence"/>
</dbReference>
<comment type="similarity">
    <text evidence="1">Belongs to the leucine-binding protein family.</text>
</comment>
<dbReference type="EMBL" id="BMGG01000007">
    <property type="protein sequence ID" value="GGC77379.1"/>
    <property type="molecule type" value="Genomic_DNA"/>
</dbReference>
<dbReference type="Gene3D" id="3.40.50.2300">
    <property type="match status" value="2"/>
</dbReference>
<proteinExistence type="inferred from homology"/>
<feature type="signal peptide" evidence="4">
    <location>
        <begin position="1"/>
        <end position="29"/>
    </location>
</feature>
<sequence length="409" mass="43706">MSKHRWQRFGMAAAALGLALLHGGGTAVAGPDGITIGVLNDQSGPYADITGQGSVIAARMAVEDFGGRVLGKPVKLIFADHQQKPDVANTIARKWLDADKVDLIVDVPNSGILLAVQEIVRNTSGILIAAGGGTSRFTSEACSPYGFMWVYDSYALANSMGRAVTAQGGKSWFFLPVDYAWGEALSADLSAAVQASGGTVTGSVKTPLNTADYSSFLLRAQASKADVVALLNAGADTINSVKQANEFGIVSGGQRLATGLFYLNDARSVGLDTAQGLLVADGYYWDQTSETRAWAERFQKRHNGRMPSSIQMGVYSAVLHYLKSVAAAGSDNRDDIARKIRELPVRDAIVPDGRVREDGIMLHDILLLQVKTPAESTGEWDLFKIVKTTPGSQAFRPLEQSKCPMIKRP</sequence>
<reference evidence="6" key="1">
    <citation type="journal article" date="2014" name="Int. J. Syst. Evol. Microbiol.">
        <title>Complete genome sequence of Corynebacterium casei LMG S-19264T (=DSM 44701T), isolated from a smear-ripened cheese.</title>
        <authorList>
            <consortium name="US DOE Joint Genome Institute (JGI-PGF)"/>
            <person name="Walter F."/>
            <person name="Albersmeier A."/>
            <person name="Kalinowski J."/>
            <person name="Ruckert C."/>
        </authorList>
    </citation>
    <scope>NUCLEOTIDE SEQUENCE</scope>
    <source>
        <strain evidence="6">CGMCC 1.12919</strain>
    </source>
</reference>
<dbReference type="InterPro" id="IPR051010">
    <property type="entry name" value="BCAA_transport"/>
</dbReference>
<dbReference type="Pfam" id="PF13458">
    <property type="entry name" value="Peripla_BP_6"/>
    <property type="match status" value="1"/>
</dbReference>
<keyword evidence="2 4" id="KW-0732">Signal</keyword>
<dbReference type="InterPro" id="IPR028082">
    <property type="entry name" value="Peripla_BP_I"/>
</dbReference>
<reference evidence="6" key="2">
    <citation type="submission" date="2020-09" db="EMBL/GenBank/DDBJ databases">
        <authorList>
            <person name="Sun Q."/>
            <person name="Zhou Y."/>
        </authorList>
    </citation>
    <scope>NUCLEOTIDE SEQUENCE</scope>
    <source>
        <strain evidence="6">CGMCC 1.12919</strain>
    </source>
</reference>
<protein>
    <submittedName>
        <fullName evidence="6">ABC transporter permease</fullName>
    </submittedName>
</protein>
<dbReference type="PANTHER" id="PTHR30483">
    <property type="entry name" value="LEUCINE-SPECIFIC-BINDING PROTEIN"/>
    <property type="match status" value="1"/>
</dbReference>
<evidence type="ECO:0000256" key="1">
    <source>
        <dbReference type="ARBA" id="ARBA00010062"/>
    </source>
</evidence>
<evidence type="ECO:0000256" key="4">
    <source>
        <dbReference type="SAM" id="SignalP"/>
    </source>
</evidence>
<dbReference type="GO" id="GO:0006865">
    <property type="term" value="P:amino acid transport"/>
    <property type="evidence" value="ECO:0007669"/>
    <property type="project" value="UniProtKB-KW"/>
</dbReference>
<dbReference type="RefSeq" id="WP_188610901.1">
    <property type="nucleotide sequence ID" value="NZ_BMGG01000007.1"/>
</dbReference>
<evidence type="ECO:0000259" key="5">
    <source>
        <dbReference type="Pfam" id="PF13458"/>
    </source>
</evidence>
<accession>A0A916XKI4</accession>
<dbReference type="AlphaFoldDB" id="A0A916XKI4"/>
<comment type="caution">
    <text evidence="6">The sequence shown here is derived from an EMBL/GenBank/DDBJ whole genome shotgun (WGS) entry which is preliminary data.</text>
</comment>
<keyword evidence="3" id="KW-0813">Transport</keyword>
<dbReference type="CDD" id="cd06327">
    <property type="entry name" value="PBP1_SBP-like"/>
    <property type="match status" value="1"/>
</dbReference>
<name>A0A916XKI4_9HYPH</name>
<gene>
    <name evidence="6" type="ORF">GCM10010994_39610</name>
</gene>
<evidence type="ECO:0000313" key="7">
    <source>
        <dbReference type="Proteomes" id="UP000637002"/>
    </source>
</evidence>
<evidence type="ECO:0000256" key="3">
    <source>
        <dbReference type="ARBA" id="ARBA00022970"/>
    </source>
</evidence>
<dbReference type="InterPro" id="IPR028081">
    <property type="entry name" value="Leu-bd"/>
</dbReference>
<organism evidence="6 7">
    <name type="scientific">Chelatococcus reniformis</name>
    <dbReference type="NCBI Taxonomy" id="1494448"/>
    <lineage>
        <taxon>Bacteria</taxon>
        <taxon>Pseudomonadati</taxon>
        <taxon>Pseudomonadota</taxon>
        <taxon>Alphaproteobacteria</taxon>
        <taxon>Hyphomicrobiales</taxon>
        <taxon>Chelatococcaceae</taxon>
        <taxon>Chelatococcus</taxon>
    </lineage>
</organism>